<accession>A0A225DUY8</accession>
<dbReference type="PANTHER" id="PTHR43737">
    <property type="entry name" value="BLL7424 PROTEIN"/>
    <property type="match status" value="1"/>
</dbReference>
<dbReference type="InterPro" id="IPR017850">
    <property type="entry name" value="Alkaline_phosphatase_core_sf"/>
</dbReference>
<dbReference type="PANTHER" id="PTHR43737:SF1">
    <property type="entry name" value="DUF1501 DOMAIN-CONTAINING PROTEIN"/>
    <property type="match status" value="1"/>
</dbReference>
<evidence type="ECO:0008006" key="3">
    <source>
        <dbReference type="Google" id="ProtNLM"/>
    </source>
</evidence>
<dbReference type="InterPro" id="IPR010869">
    <property type="entry name" value="DUF1501"/>
</dbReference>
<dbReference type="EMBL" id="NIDE01000002">
    <property type="protein sequence ID" value="OWK45151.1"/>
    <property type="molecule type" value="Genomic_DNA"/>
</dbReference>
<organism evidence="1 2">
    <name type="scientific">Fimbriiglobus ruber</name>
    <dbReference type="NCBI Taxonomy" id="1908690"/>
    <lineage>
        <taxon>Bacteria</taxon>
        <taxon>Pseudomonadati</taxon>
        <taxon>Planctomycetota</taxon>
        <taxon>Planctomycetia</taxon>
        <taxon>Gemmatales</taxon>
        <taxon>Gemmataceae</taxon>
        <taxon>Fimbriiglobus</taxon>
    </lineage>
</organism>
<dbReference type="PROSITE" id="PS51318">
    <property type="entry name" value="TAT"/>
    <property type="match status" value="1"/>
</dbReference>
<comment type="caution">
    <text evidence="1">The sequence shown here is derived from an EMBL/GenBank/DDBJ whole genome shotgun (WGS) entry which is preliminary data.</text>
</comment>
<evidence type="ECO:0000313" key="2">
    <source>
        <dbReference type="Proteomes" id="UP000214646"/>
    </source>
</evidence>
<proteinExistence type="predicted"/>
<name>A0A225DUY8_9BACT</name>
<dbReference type="InterPro" id="IPR006311">
    <property type="entry name" value="TAT_signal"/>
</dbReference>
<dbReference type="SUPFAM" id="SSF53649">
    <property type="entry name" value="Alkaline phosphatase-like"/>
    <property type="match status" value="1"/>
</dbReference>
<sequence>MPAPVPDRVGCPEFRQSLRRPDRRGFLHAGALGVGGLSLADVLRADARSPSARPNSLILLWMRGGPSHIDMWDPKPDAPAEYRGEFGTKPSAVPGINLTDMLPLSGKIMSKWSIVRSLYHGDAGHSTGDQLCFTGYGPGPNPDENVHPSLGSIASKQLGHLNPKLPTYVMIPRSVPGAGSAYLGVAHKPFETQVDPAATGAPFKLPNFEMPAGVTVDRVGDRKGLLHDFDTLRRDLDASGQVDAMDRFQRNAWEIVTSPAAREAFDLDKEPKAIREEYGLMPAFDPKASNRCGCPNWAQRMLLARRLVEAGVRVVTVDLRWWDTHVKGFESLRDGFLPRWDRAYHALITDLDRRGLLATTLVLAWGEFGRTPKVNNDAGRDHYPNVFSGAFAGGPIKGGRVVGSSDEKGAFPKANPKTPLDVLATVYRHLGVDPNAQYLTSTGRPVSVLPDGKPIDELCD</sequence>
<dbReference type="Proteomes" id="UP000214646">
    <property type="component" value="Unassembled WGS sequence"/>
</dbReference>
<dbReference type="AlphaFoldDB" id="A0A225DUY8"/>
<dbReference type="Pfam" id="PF07394">
    <property type="entry name" value="DUF1501"/>
    <property type="match status" value="1"/>
</dbReference>
<evidence type="ECO:0000313" key="1">
    <source>
        <dbReference type="EMBL" id="OWK45151.1"/>
    </source>
</evidence>
<protein>
    <recommendedName>
        <fullName evidence="3">DUF1501 domain-containing protein</fullName>
    </recommendedName>
</protein>
<dbReference type="OrthoDB" id="250507at2"/>
<reference evidence="2" key="1">
    <citation type="submission" date="2017-06" db="EMBL/GenBank/DDBJ databases">
        <title>Genome analysis of Fimbriiglobus ruber SP5, the first member of the order Planctomycetales with confirmed chitinolytic capability.</title>
        <authorList>
            <person name="Ravin N.V."/>
            <person name="Rakitin A.L."/>
            <person name="Ivanova A.A."/>
            <person name="Beletsky A.V."/>
            <person name="Kulichevskaya I.S."/>
            <person name="Mardanov A.V."/>
            <person name="Dedysh S.N."/>
        </authorList>
    </citation>
    <scope>NUCLEOTIDE SEQUENCE [LARGE SCALE GENOMIC DNA]</scope>
    <source>
        <strain evidence="2">SP5</strain>
    </source>
</reference>
<keyword evidence="2" id="KW-1185">Reference proteome</keyword>
<gene>
    <name evidence="1" type="ORF">FRUB_01482</name>
</gene>
<dbReference type="RefSeq" id="WP_088252917.1">
    <property type="nucleotide sequence ID" value="NZ_NIDE01000002.1"/>
</dbReference>